<organism evidence="1 2">
    <name type="scientific">Nonomuraea composti</name>
    <dbReference type="NCBI Taxonomy" id="2720023"/>
    <lineage>
        <taxon>Bacteria</taxon>
        <taxon>Bacillati</taxon>
        <taxon>Actinomycetota</taxon>
        <taxon>Actinomycetes</taxon>
        <taxon>Streptosporangiales</taxon>
        <taxon>Streptosporangiaceae</taxon>
        <taxon>Nonomuraea</taxon>
    </lineage>
</organism>
<name>A0ABX1B4C0_9ACTN</name>
<dbReference type="SUPFAM" id="SSF54427">
    <property type="entry name" value="NTF2-like"/>
    <property type="match status" value="1"/>
</dbReference>
<protein>
    <recommendedName>
        <fullName evidence="3">SnoaL-like domain-containing protein</fullName>
    </recommendedName>
</protein>
<proteinExistence type="predicted"/>
<evidence type="ECO:0000313" key="1">
    <source>
        <dbReference type="EMBL" id="NJP90601.1"/>
    </source>
</evidence>
<dbReference type="Proteomes" id="UP000696294">
    <property type="component" value="Unassembled WGS sequence"/>
</dbReference>
<reference evidence="1 2" key="1">
    <citation type="submission" date="2020-03" db="EMBL/GenBank/DDBJ databases">
        <title>WGS of actinomycetes isolated from Thailand.</title>
        <authorList>
            <person name="Thawai C."/>
        </authorList>
    </citation>
    <scope>NUCLEOTIDE SEQUENCE [LARGE SCALE GENOMIC DNA]</scope>
    <source>
        <strain evidence="1 2">FMUSA5-5</strain>
    </source>
</reference>
<dbReference type="EMBL" id="JAATEP010000008">
    <property type="protein sequence ID" value="NJP90601.1"/>
    <property type="molecule type" value="Genomic_DNA"/>
</dbReference>
<dbReference type="Gene3D" id="3.10.450.50">
    <property type="match status" value="1"/>
</dbReference>
<gene>
    <name evidence="1" type="ORF">HCN51_14250</name>
</gene>
<sequence>MATPAQALEPVQAQEPAQPVIEGRMTPQAGTFIERQTTFGAMLTEDGFDERVAAYEKIWSQDATLWEAASPIVQGRENIKKAISNSLTLLPSFNMHPTRIAIGDNTVMYGAANRVVVHGRTIDYPAIYRVVVNKDGDVVQGRRYYDRFAWFNPIAPEELRLEDMFGGITDSGEPASLRPVDVSRLTKNLLARAAAWNGKNAEALVDGVGAAPLSGIGLGERTLHTRSAQLAYINKLVGKFEDDQDGALAGRLEPGQTVRTRNATYQEWYGTVRSQGRDITYGIVERFGHRDGKVTDWNLTFDTLPLIADQEKISKLYGLLTVTN</sequence>
<dbReference type="InterPro" id="IPR032710">
    <property type="entry name" value="NTF2-like_dom_sf"/>
</dbReference>
<comment type="caution">
    <text evidence="1">The sequence shown here is derived from an EMBL/GenBank/DDBJ whole genome shotgun (WGS) entry which is preliminary data.</text>
</comment>
<evidence type="ECO:0000313" key="2">
    <source>
        <dbReference type="Proteomes" id="UP000696294"/>
    </source>
</evidence>
<evidence type="ECO:0008006" key="3">
    <source>
        <dbReference type="Google" id="ProtNLM"/>
    </source>
</evidence>
<dbReference type="RefSeq" id="WP_168010118.1">
    <property type="nucleotide sequence ID" value="NZ_JAATEP010000008.1"/>
</dbReference>
<accession>A0ABX1B4C0</accession>
<keyword evidence="2" id="KW-1185">Reference proteome</keyword>